<evidence type="ECO:0000313" key="10">
    <source>
        <dbReference type="Proteomes" id="UP000483839"/>
    </source>
</evidence>
<dbReference type="PANTHER" id="PTHR38438">
    <property type="entry name" value="RIBOFLAVIN TRANSPORTER RIBU"/>
    <property type="match status" value="1"/>
</dbReference>
<sequence length="187" mass="20811">MSKTHRLVMVAILSAISFLLMFFSFSIIPGADFLKIELSIIPVLLGLVLMDLKSAYAILILRSLLKLILNNSGVNDFIGLPMNILALGIFVTVFAVIWNNQKTLKQYIGASLIGTLSLTTAMLAFNYFYAIPLYAKFANFDIAAFIGIAKYLLAMVLPFNIIEGFIFAISFYIVYIASKPVLERYTN</sequence>
<reference evidence="9 10" key="1">
    <citation type="submission" date="2019-11" db="EMBL/GenBank/DDBJ databases">
        <title>Streptococcus uberis isolated from clinical mastitis cases on a southeastern Queensland dairy.</title>
        <authorList>
            <person name="Workentine M.L."/>
            <person name="Price R."/>
            <person name="Olchowy T."/>
        </authorList>
    </citation>
    <scope>NUCLEOTIDE SEQUENCE [LARGE SCALE GENOMIC DNA]</scope>
    <source>
        <strain evidence="9 10">OLC4459-A17</strain>
    </source>
</reference>
<evidence type="ECO:0000256" key="5">
    <source>
        <dbReference type="ARBA" id="ARBA00022692"/>
    </source>
</evidence>
<dbReference type="GO" id="GO:0032217">
    <property type="term" value="F:riboflavin transmembrane transporter activity"/>
    <property type="evidence" value="ECO:0007669"/>
    <property type="project" value="UniProtKB-UniRule"/>
</dbReference>
<protein>
    <recommendedName>
        <fullName evidence="8">Riboflavin transporter</fullName>
    </recommendedName>
</protein>
<dbReference type="GO" id="GO:0005886">
    <property type="term" value="C:plasma membrane"/>
    <property type="evidence" value="ECO:0007669"/>
    <property type="project" value="UniProtKB-SubCell"/>
</dbReference>
<evidence type="ECO:0000256" key="3">
    <source>
        <dbReference type="ARBA" id="ARBA00022448"/>
    </source>
</evidence>
<dbReference type="PANTHER" id="PTHR38438:SF1">
    <property type="entry name" value="RIBOFLAVIN TRANSPORTER RIBU"/>
    <property type="match status" value="1"/>
</dbReference>
<dbReference type="RefSeq" id="WP_012657945.1">
    <property type="nucleotide sequence ID" value="NZ_BAABQA010000003.1"/>
</dbReference>
<keyword evidence="3 8" id="KW-0813">Transport</keyword>
<evidence type="ECO:0000256" key="1">
    <source>
        <dbReference type="ARBA" id="ARBA00004651"/>
    </source>
</evidence>
<dbReference type="Pfam" id="PF12822">
    <property type="entry name" value="ECF_trnsprt"/>
    <property type="match status" value="1"/>
</dbReference>
<keyword evidence="5" id="KW-0812">Transmembrane</keyword>
<evidence type="ECO:0000256" key="7">
    <source>
        <dbReference type="ARBA" id="ARBA00023136"/>
    </source>
</evidence>
<comment type="subcellular location">
    <subcellularLocation>
        <location evidence="1">Cell membrane</location>
        <topology evidence="1">Multi-pass membrane protein</topology>
    </subcellularLocation>
</comment>
<comment type="similarity">
    <text evidence="2 8">Belongs to the prokaryotic riboflavin transporter (P-RFT) (TC 2.A.87) family.</text>
</comment>
<dbReference type="EMBL" id="WLXI01000057">
    <property type="protein sequence ID" value="MTD02341.1"/>
    <property type="molecule type" value="Genomic_DNA"/>
</dbReference>
<dbReference type="AlphaFoldDB" id="A0A6L6GAF7"/>
<dbReference type="Proteomes" id="UP000483839">
    <property type="component" value="Unassembled WGS sequence"/>
</dbReference>
<name>A0A6L6GAF7_STRUB</name>
<evidence type="ECO:0000256" key="4">
    <source>
        <dbReference type="ARBA" id="ARBA00022475"/>
    </source>
</evidence>
<proteinExistence type="inferred from homology"/>
<dbReference type="Gene3D" id="1.10.1760.20">
    <property type="match status" value="1"/>
</dbReference>
<keyword evidence="4 8" id="KW-1003">Cell membrane</keyword>
<dbReference type="InterPro" id="IPR024529">
    <property type="entry name" value="ECF_trnsprt_substrate-spec"/>
</dbReference>
<keyword evidence="7 8" id="KW-0472">Membrane</keyword>
<evidence type="ECO:0000313" key="9">
    <source>
        <dbReference type="EMBL" id="MTD02341.1"/>
    </source>
</evidence>
<evidence type="ECO:0000256" key="2">
    <source>
        <dbReference type="ARBA" id="ARBA00005540"/>
    </source>
</evidence>
<keyword evidence="6" id="KW-1133">Transmembrane helix</keyword>
<accession>A0A6L6GAF7</accession>
<evidence type="ECO:0000256" key="6">
    <source>
        <dbReference type="ARBA" id="ARBA00022989"/>
    </source>
</evidence>
<gene>
    <name evidence="9" type="ORF">GKS16_08675</name>
</gene>
<dbReference type="InterPro" id="IPR025720">
    <property type="entry name" value="RibU"/>
</dbReference>
<comment type="caution">
    <text evidence="9">The sequence shown here is derived from an EMBL/GenBank/DDBJ whole genome shotgun (WGS) entry which is preliminary data.</text>
</comment>
<organism evidence="9 10">
    <name type="scientific">Streptococcus uberis</name>
    <dbReference type="NCBI Taxonomy" id="1349"/>
    <lineage>
        <taxon>Bacteria</taxon>
        <taxon>Bacillati</taxon>
        <taxon>Bacillota</taxon>
        <taxon>Bacilli</taxon>
        <taxon>Lactobacillales</taxon>
        <taxon>Streptococcaceae</taxon>
        <taxon>Streptococcus</taxon>
    </lineage>
</organism>
<dbReference type="PIRSF" id="PIRSF037778">
    <property type="entry name" value="UCP037778_transp_RibU"/>
    <property type="match status" value="1"/>
</dbReference>
<dbReference type="OMA" id="FANFMIG"/>
<comment type="function">
    <text evidence="8">Probably a riboflavin-binding protein that interacts with the energy-coupling factor (ECF) ABC-transporter complex.</text>
</comment>
<evidence type="ECO:0000256" key="8">
    <source>
        <dbReference type="PIRNR" id="PIRNR037778"/>
    </source>
</evidence>